<dbReference type="OrthoDB" id="3798510at2759"/>
<protein>
    <submittedName>
        <fullName evidence="2">Uncharacterized protein</fullName>
    </submittedName>
</protein>
<evidence type="ECO:0000313" key="2">
    <source>
        <dbReference type="EMBL" id="KAF2712602.1"/>
    </source>
</evidence>
<feature type="compositionally biased region" description="Polar residues" evidence="1">
    <location>
        <begin position="596"/>
        <end position="606"/>
    </location>
</feature>
<dbReference type="AlphaFoldDB" id="A0A6G1KJE6"/>
<gene>
    <name evidence="2" type="ORF">K504DRAFT_488996</name>
</gene>
<accession>A0A6G1KJE6</accession>
<proteinExistence type="predicted"/>
<keyword evidence="3" id="KW-1185">Reference proteome</keyword>
<feature type="region of interest" description="Disordered" evidence="1">
    <location>
        <begin position="303"/>
        <end position="345"/>
    </location>
</feature>
<feature type="compositionally biased region" description="Basic and acidic residues" evidence="1">
    <location>
        <begin position="694"/>
        <end position="704"/>
    </location>
</feature>
<feature type="region of interest" description="Disordered" evidence="1">
    <location>
        <begin position="1"/>
        <end position="24"/>
    </location>
</feature>
<feature type="compositionally biased region" description="Basic residues" evidence="1">
    <location>
        <begin position="104"/>
        <end position="116"/>
    </location>
</feature>
<organism evidence="2 3">
    <name type="scientific">Pleomassaria siparia CBS 279.74</name>
    <dbReference type="NCBI Taxonomy" id="1314801"/>
    <lineage>
        <taxon>Eukaryota</taxon>
        <taxon>Fungi</taxon>
        <taxon>Dikarya</taxon>
        <taxon>Ascomycota</taxon>
        <taxon>Pezizomycotina</taxon>
        <taxon>Dothideomycetes</taxon>
        <taxon>Pleosporomycetidae</taxon>
        <taxon>Pleosporales</taxon>
        <taxon>Pleomassariaceae</taxon>
        <taxon>Pleomassaria</taxon>
    </lineage>
</organism>
<feature type="region of interest" description="Disordered" evidence="1">
    <location>
        <begin position="377"/>
        <end position="450"/>
    </location>
</feature>
<feature type="compositionally biased region" description="Polar residues" evidence="1">
    <location>
        <begin position="405"/>
        <end position="414"/>
    </location>
</feature>
<reference evidence="2" key="1">
    <citation type="journal article" date="2020" name="Stud. Mycol.">
        <title>101 Dothideomycetes genomes: a test case for predicting lifestyles and emergence of pathogens.</title>
        <authorList>
            <person name="Haridas S."/>
            <person name="Albert R."/>
            <person name="Binder M."/>
            <person name="Bloem J."/>
            <person name="Labutti K."/>
            <person name="Salamov A."/>
            <person name="Andreopoulos B."/>
            <person name="Baker S."/>
            <person name="Barry K."/>
            <person name="Bills G."/>
            <person name="Bluhm B."/>
            <person name="Cannon C."/>
            <person name="Castanera R."/>
            <person name="Culley D."/>
            <person name="Daum C."/>
            <person name="Ezra D."/>
            <person name="Gonzalez J."/>
            <person name="Henrissat B."/>
            <person name="Kuo A."/>
            <person name="Liang C."/>
            <person name="Lipzen A."/>
            <person name="Lutzoni F."/>
            <person name="Magnuson J."/>
            <person name="Mondo S."/>
            <person name="Nolan M."/>
            <person name="Ohm R."/>
            <person name="Pangilinan J."/>
            <person name="Park H.-J."/>
            <person name="Ramirez L."/>
            <person name="Alfaro M."/>
            <person name="Sun H."/>
            <person name="Tritt A."/>
            <person name="Yoshinaga Y."/>
            <person name="Zwiers L.-H."/>
            <person name="Turgeon B."/>
            <person name="Goodwin S."/>
            <person name="Spatafora J."/>
            <person name="Crous P."/>
            <person name="Grigoriev I."/>
        </authorList>
    </citation>
    <scope>NUCLEOTIDE SEQUENCE</scope>
    <source>
        <strain evidence="2">CBS 279.74</strain>
    </source>
</reference>
<feature type="region of interest" description="Disordered" evidence="1">
    <location>
        <begin position="102"/>
        <end position="134"/>
    </location>
</feature>
<evidence type="ECO:0000256" key="1">
    <source>
        <dbReference type="SAM" id="MobiDB-lite"/>
    </source>
</evidence>
<dbReference type="EMBL" id="MU005766">
    <property type="protein sequence ID" value="KAF2712602.1"/>
    <property type="molecule type" value="Genomic_DNA"/>
</dbReference>
<evidence type="ECO:0000313" key="3">
    <source>
        <dbReference type="Proteomes" id="UP000799428"/>
    </source>
</evidence>
<name>A0A6G1KJE6_9PLEO</name>
<feature type="region of interest" description="Disordered" evidence="1">
    <location>
        <begin position="589"/>
        <end position="644"/>
    </location>
</feature>
<sequence length="735" mass="80233">MPHGHYRLGGHDKNAPTHRPSVARPPNIARCLDCNTRESPFQSFPLPESCPHKREFAPTRKSLCLGISILVTDENTANRFSVLTNLDQQTNDTNWAFDFVPTNSHRRRRRGKRTGKNNKLNLAKPRPQGHGTSVTEVRDNVRSTMATLGLDYEDSKSPATQLLGNTQSVPPKTDFTFSTDVVKYPWMVQFNPNFLSDQSLKPQATQAKPVKPEKIELPLPRGLERPEIKSRESRFFPVSAFLPVPDRSACLPSSPRALEERFSSAGRRKNGLSIVNPSPAHKAATSVACRALATRRRVAPAVATSLGPYDPRPASPSPLGQTTIPITPPITPDSSPTTSPFAPMAITPSLAASPTLTTSPTISSLSSLASSPLTISEPRSLLSQPPRSPSFLPPRPLLTPTTPSMSHHWTQVSGDATPSSTSPLSLDSTLATPSVSSGIQSYSPPLSPKPSPPIVTTSLFGTTCVTKPPLSPVIEKQLVSFLKLGHGNPCWCTAHGHWQLPPQPLPEMMSSQTLKEREHRNASDNEGTTINLEQSIRRNHTRDEFSEVSDAPSSVCSSTMSAFENLDFFPRSEDSEHDTDEDWTIVSNEERYGKPSTANKSTSTEAANIISLPPSDGRLSKAIPPPSSHTAEIINVRPSSSSRQTLIFPTPAETSSIEWPTLQEAAMGLQSRRAHTRCEPSSSSSTSSRHSRSRTLDRNMDRGARKSYSRSSTEGFGEDAGARGNRVWEGIWDWV</sequence>
<feature type="compositionally biased region" description="Low complexity" evidence="1">
    <location>
        <begin position="415"/>
        <end position="434"/>
    </location>
</feature>
<feature type="compositionally biased region" description="Pro residues" evidence="1">
    <location>
        <begin position="386"/>
        <end position="397"/>
    </location>
</feature>
<feature type="region of interest" description="Disordered" evidence="1">
    <location>
        <begin position="669"/>
        <end position="721"/>
    </location>
</feature>
<dbReference type="Proteomes" id="UP000799428">
    <property type="component" value="Unassembled WGS sequence"/>
</dbReference>